<evidence type="ECO:0000256" key="1">
    <source>
        <dbReference type="SAM" id="Phobius"/>
    </source>
</evidence>
<keyword evidence="1" id="KW-0812">Transmembrane</keyword>
<feature type="transmembrane region" description="Helical" evidence="1">
    <location>
        <begin position="81"/>
        <end position="98"/>
    </location>
</feature>
<dbReference type="EMBL" id="JRNR01000085">
    <property type="protein sequence ID" value="KGF48602.1"/>
    <property type="molecule type" value="Genomic_DNA"/>
</dbReference>
<protein>
    <submittedName>
        <fullName evidence="2">Uncharacterized protein</fullName>
    </submittedName>
</protein>
<accession>A0A096C0R1</accession>
<dbReference type="AlphaFoldDB" id="A0A096C0R1"/>
<name>A0A096C0R1_9BACT</name>
<sequence>MQMKDIRQLVEKYFDGTTTVAEEQQLRDFFIQDALILPEDLKPLKALFAWEKQQKIVSELSSNSVIEKSSKQQRSKLSQKIIMLISIAAIFMVVVLMIRQVKLGQYNDYGVINGERTTNKEILHREAEAALDIVSNDGDKDFDALLLIGENSNEK</sequence>
<organism evidence="2 3">
    <name type="scientific">Prevotella disiens DNF00882</name>
    <dbReference type="NCBI Taxonomy" id="1401075"/>
    <lineage>
        <taxon>Bacteria</taxon>
        <taxon>Pseudomonadati</taxon>
        <taxon>Bacteroidota</taxon>
        <taxon>Bacteroidia</taxon>
        <taxon>Bacteroidales</taxon>
        <taxon>Prevotellaceae</taxon>
        <taxon>Prevotella</taxon>
    </lineage>
</organism>
<gene>
    <name evidence="2" type="ORF">HMPREF0654_08605</name>
</gene>
<evidence type="ECO:0000313" key="3">
    <source>
        <dbReference type="Proteomes" id="UP000029538"/>
    </source>
</evidence>
<keyword evidence="1" id="KW-1133">Transmembrane helix</keyword>
<keyword evidence="1" id="KW-0472">Membrane</keyword>
<reference evidence="2 3" key="1">
    <citation type="submission" date="2014-07" db="EMBL/GenBank/DDBJ databases">
        <authorList>
            <person name="McCorrison J."/>
            <person name="Sanka R."/>
            <person name="Torralba M."/>
            <person name="Gillis M."/>
            <person name="Haft D.H."/>
            <person name="Methe B."/>
            <person name="Sutton G."/>
            <person name="Nelson K.E."/>
        </authorList>
    </citation>
    <scope>NUCLEOTIDE SEQUENCE [LARGE SCALE GENOMIC DNA]</scope>
    <source>
        <strain evidence="2 3">DNF00882</strain>
    </source>
</reference>
<comment type="caution">
    <text evidence="2">The sequence shown here is derived from an EMBL/GenBank/DDBJ whole genome shotgun (WGS) entry which is preliminary data.</text>
</comment>
<dbReference type="Proteomes" id="UP000029538">
    <property type="component" value="Unassembled WGS sequence"/>
</dbReference>
<evidence type="ECO:0000313" key="2">
    <source>
        <dbReference type="EMBL" id="KGF48602.1"/>
    </source>
</evidence>
<dbReference type="RefSeq" id="WP_004355981.1">
    <property type="nucleotide sequence ID" value="NZ_JRNR01000085.1"/>
</dbReference>
<proteinExistence type="predicted"/>